<evidence type="ECO:0000313" key="2">
    <source>
        <dbReference type="EMBL" id="SNS01513.1"/>
    </source>
</evidence>
<keyword evidence="2" id="KW-0670">Pyruvate</keyword>
<feature type="domain" description="Mycothiol-dependent maleylpyruvate isomerase metal-binding" evidence="1">
    <location>
        <begin position="45"/>
        <end position="186"/>
    </location>
</feature>
<gene>
    <name evidence="2" type="ORF">SAMN05216252_102304</name>
</gene>
<protein>
    <submittedName>
        <fullName evidence="2">Mycothiol maleylpyruvate isomerase N-terminal domain-containing protein</fullName>
    </submittedName>
</protein>
<proteinExistence type="predicted"/>
<dbReference type="EMBL" id="FZOF01000002">
    <property type="protein sequence ID" value="SNS01513.1"/>
    <property type="molecule type" value="Genomic_DNA"/>
</dbReference>
<dbReference type="Pfam" id="PF11716">
    <property type="entry name" value="MDMPI_N"/>
    <property type="match status" value="1"/>
</dbReference>
<keyword evidence="3" id="KW-1185">Reference proteome</keyword>
<dbReference type="GO" id="GO:0016853">
    <property type="term" value="F:isomerase activity"/>
    <property type="evidence" value="ECO:0007669"/>
    <property type="project" value="UniProtKB-KW"/>
</dbReference>
<dbReference type="InterPro" id="IPR024344">
    <property type="entry name" value="MDMPI_metal-binding"/>
</dbReference>
<dbReference type="AlphaFoldDB" id="A0A239B2T9"/>
<name>A0A239B2T9_9ACTN</name>
<dbReference type="Proteomes" id="UP000198280">
    <property type="component" value="Unassembled WGS sequence"/>
</dbReference>
<dbReference type="Gene3D" id="1.20.120.450">
    <property type="entry name" value="dinb family like domain"/>
    <property type="match status" value="1"/>
</dbReference>
<sequence length="318" mass="33856">MGAVGLLHQDESLDLDPLLRARVLEGCLGRRPARIPVPEWAAPYDAETARLDALLADLGEPEWDMPVKLIWAGGTRELTLCGVLAHLGSVDGVVATALGLDDPLGPGAPRTRLERTELAGERCRRHTHAFVRNKWRTQTRDIVRTLSFAGSATGGLPVDFADAVVPMRDALIDRAFECWIHAEDIAQALDYPEYGPPAAPHLNRMIDLAARMLPTALAALRQAGLAESTAKLVRAGTPGRTLDLHVEGSGGGHWYISLDSPGAIGTPEAVVAEIAVDQLDFCQLAAGHIAPGRIAAGRDGDSAAIRDVLHATASLSRL</sequence>
<reference evidence="2 3" key="1">
    <citation type="submission" date="2017-06" db="EMBL/GenBank/DDBJ databases">
        <authorList>
            <person name="Kim H.J."/>
            <person name="Triplett B.A."/>
        </authorList>
    </citation>
    <scope>NUCLEOTIDE SEQUENCE [LARGE SCALE GENOMIC DNA]</scope>
    <source>
        <strain evidence="2 3">CGMCC 4.1858</strain>
    </source>
</reference>
<evidence type="ECO:0000259" key="1">
    <source>
        <dbReference type="Pfam" id="PF11716"/>
    </source>
</evidence>
<dbReference type="RefSeq" id="WP_322975668.1">
    <property type="nucleotide sequence ID" value="NZ_FZOF01000002.1"/>
</dbReference>
<dbReference type="InterPro" id="IPR034660">
    <property type="entry name" value="DinB/YfiT-like"/>
</dbReference>
<accession>A0A239B2T9</accession>
<dbReference type="SUPFAM" id="SSF109854">
    <property type="entry name" value="DinB/YfiT-like putative metalloenzymes"/>
    <property type="match status" value="1"/>
</dbReference>
<keyword evidence="2" id="KW-0413">Isomerase</keyword>
<dbReference type="GO" id="GO:0046872">
    <property type="term" value="F:metal ion binding"/>
    <property type="evidence" value="ECO:0007669"/>
    <property type="project" value="InterPro"/>
</dbReference>
<evidence type="ECO:0000313" key="3">
    <source>
        <dbReference type="Proteomes" id="UP000198280"/>
    </source>
</evidence>
<organism evidence="2 3">
    <name type="scientific">Actinacidiphila glaucinigra</name>
    <dbReference type="NCBI Taxonomy" id="235986"/>
    <lineage>
        <taxon>Bacteria</taxon>
        <taxon>Bacillati</taxon>
        <taxon>Actinomycetota</taxon>
        <taxon>Actinomycetes</taxon>
        <taxon>Kitasatosporales</taxon>
        <taxon>Streptomycetaceae</taxon>
        <taxon>Actinacidiphila</taxon>
    </lineage>
</organism>